<dbReference type="InterPro" id="IPR041467">
    <property type="entry name" value="Sco4008_C"/>
</dbReference>
<sequence>MGDGQATRRRILDAATAEFAAHGIAGARVDRIAANAKANKAQLYAYYGNKEALFDTVLAEHVASNLDLIPLTPEDLPGYAVRLYDAYVSNPELTRLATWARLERTPAGDLFADWEGHDREKLAGIEAAQRGGHVVADLNPIDVHSLLIALSATWAAASLTHTATPDDPDDVHDRRRHALAATVRRALTPG</sequence>
<dbReference type="SUPFAM" id="SSF48498">
    <property type="entry name" value="Tetracyclin repressor-like, C-terminal domain"/>
    <property type="match status" value="1"/>
</dbReference>
<dbReference type="PROSITE" id="PS50977">
    <property type="entry name" value="HTH_TETR_2"/>
    <property type="match status" value="1"/>
</dbReference>
<dbReference type="PANTHER" id="PTHR30328">
    <property type="entry name" value="TRANSCRIPTIONAL REPRESSOR"/>
    <property type="match status" value="1"/>
</dbReference>
<accession>A0ABN2C3U8</accession>
<keyword evidence="1 2" id="KW-0238">DNA-binding</keyword>
<feature type="domain" description="HTH tetR-type" evidence="3">
    <location>
        <begin position="5"/>
        <end position="65"/>
    </location>
</feature>
<feature type="DNA-binding region" description="H-T-H motif" evidence="2">
    <location>
        <begin position="28"/>
        <end position="47"/>
    </location>
</feature>
<dbReference type="Proteomes" id="UP001500363">
    <property type="component" value="Unassembled WGS sequence"/>
</dbReference>
<comment type="caution">
    <text evidence="4">The sequence shown here is derived from an EMBL/GenBank/DDBJ whole genome shotgun (WGS) entry which is preliminary data.</text>
</comment>
<evidence type="ECO:0000313" key="4">
    <source>
        <dbReference type="EMBL" id="GAA1551910.1"/>
    </source>
</evidence>
<dbReference type="Gene3D" id="1.10.357.10">
    <property type="entry name" value="Tetracycline Repressor, domain 2"/>
    <property type="match status" value="1"/>
</dbReference>
<dbReference type="Pfam" id="PF17926">
    <property type="entry name" value="TetR_C_21"/>
    <property type="match status" value="1"/>
</dbReference>
<dbReference type="PANTHER" id="PTHR30328:SF54">
    <property type="entry name" value="HTH-TYPE TRANSCRIPTIONAL REPRESSOR SCO4008"/>
    <property type="match status" value="1"/>
</dbReference>
<evidence type="ECO:0000256" key="1">
    <source>
        <dbReference type="ARBA" id="ARBA00023125"/>
    </source>
</evidence>
<gene>
    <name evidence="4" type="ORF">GCM10009741_65510</name>
</gene>
<dbReference type="PRINTS" id="PR00455">
    <property type="entry name" value="HTHTETR"/>
</dbReference>
<dbReference type="InterPro" id="IPR050109">
    <property type="entry name" value="HTH-type_TetR-like_transc_reg"/>
</dbReference>
<protein>
    <submittedName>
        <fullName evidence="4">TetR family transcriptional regulator</fullName>
    </submittedName>
</protein>
<proteinExistence type="predicted"/>
<reference evidence="4 5" key="1">
    <citation type="journal article" date="2019" name="Int. J. Syst. Evol. Microbiol.">
        <title>The Global Catalogue of Microorganisms (GCM) 10K type strain sequencing project: providing services to taxonomists for standard genome sequencing and annotation.</title>
        <authorList>
            <consortium name="The Broad Institute Genomics Platform"/>
            <consortium name="The Broad Institute Genome Sequencing Center for Infectious Disease"/>
            <person name="Wu L."/>
            <person name="Ma J."/>
        </authorList>
    </citation>
    <scope>NUCLEOTIDE SEQUENCE [LARGE SCALE GENOMIC DNA]</scope>
    <source>
        <strain evidence="4 5">JCM 14303</strain>
    </source>
</reference>
<dbReference type="Pfam" id="PF00440">
    <property type="entry name" value="TetR_N"/>
    <property type="match status" value="1"/>
</dbReference>
<dbReference type="InterPro" id="IPR036271">
    <property type="entry name" value="Tet_transcr_reg_TetR-rel_C_sf"/>
</dbReference>
<dbReference type="InterPro" id="IPR001647">
    <property type="entry name" value="HTH_TetR"/>
</dbReference>
<evidence type="ECO:0000256" key="2">
    <source>
        <dbReference type="PROSITE-ProRule" id="PRU00335"/>
    </source>
</evidence>
<evidence type="ECO:0000259" key="3">
    <source>
        <dbReference type="PROSITE" id="PS50977"/>
    </source>
</evidence>
<keyword evidence="5" id="KW-1185">Reference proteome</keyword>
<dbReference type="RefSeq" id="WP_344181162.1">
    <property type="nucleotide sequence ID" value="NZ_BAAANC010000003.1"/>
</dbReference>
<name>A0ABN2C3U8_9ACTN</name>
<dbReference type="InterPro" id="IPR009057">
    <property type="entry name" value="Homeodomain-like_sf"/>
</dbReference>
<dbReference type="EMBL" id="BAAANC010000003">
    <property type="protein sequence ID" value="GAA1551910.1"/>
    <property type="molecule type" value="Genomic_DNA"/>
</dbReference>
<organism evidence="4 5">
    <name type="scientific">Kribbella lupini</name>
    <dbReference type="NCBI Taxonomy" id="291602"/>
    <lineage>
        <taxon>Bacteria</taxon>
        <taxon>Bacillati</taxon>
        <taxon>Actinomycetota</taxon>
        <taxon>Actinomycetes</taxon>
        <taxon>Propionibacteriales</taxon>
        <taxon>Kribbellaceae</taxon>
        <taxon>Kribbella</taxon>
    </lineage>
</organism>
<evidence type="ECO:0000313" key="5">
    <source>
        <dbReference type="Proteomes" id="UP001500363"/>
    </source>
</evidence>
<dbReference type="SUPFAM" id="SSF46689">
    <property type="entry name" value="Homeodomain-like"/>
    <property type="match status" value="1"/>
</dbReference>